<keyword evidence="4 9" id="KW-0963">Cytoplasm</keyword>
<dbReference type="InterPro" id="IPR046348">
    <property type="entry name" value="SIS_dom_sf"/>
</dbReference>
<evidence type="ECO:0000256" key="2">
    <source>
        <dbReference type="ARBA" id="ARBA00004496"/>
    </source>
</evidence>
<evidence type="ECO:0000313" key="12">
    <source>
        <dbReference type="Proteomes" id="UP000035337"/>
    </source>
</evidence>
<name>A0A0G3WKY4_9BACT</name>
<dbReference type="STRING" id="1408281.Epro_1161"/>
<dbReference type="AlphaFoldDB" id="A0A0G3WKY4"/>
<comment type="cofactor">
    <cofactor evidence="9">
        <name>Zn(2+)</name>
        <dbReference type="ChEBI" id="CHEBI:29105"/>
    </cofactor>
    <text evidence="9">Binds 1 zinc ion per subunit.</text>
</comment>
<keyword evidence="7 9" id="KW-0413">Isomerase</keyword>
<comment type="subcellular location">
    <subcellularLocation>
        <location evidence="2 9">Cytoplasm</location>
    </subcellularLocation>
</comment>
<evidence type="ECO:0000256" key="6">
    <source>
        <dbReference type="ARBA" id="ARBA00022833"/>
    </source>
</evidence>
<organism evidence="11 12">
    <name type="scientific">Endomicrobium proavitum</name>
    <dbReference type="NCBI Taxonomy" id="1408281"/>
    <lineage>
        <taxon>Bacteria</taxon>
        <taxon>Pseudomonadati</taxon>
        <taxon>Elusimicrobiota</taxon>
        <taxon>Endomicrobiia</taxon>
        <taxon>Endomicrobiales</taxon>
        <taxon>Endomicrobiaceae</taxon>
        <taxon>Endomicrobium</taxon>
    </lineage>
</organism>
<keyword evidence="8 9" id="KW-0119">Carbohydrate metabolism</keyword>
<feature type="binding site" evidence="9">
    <location>
        <position position="123"/>
    </location>
    <ligand>
        <name>substrate</name>
    </ligand>
</feature>
<dbReference type="Pfam" id="PF13580">
    <property type="entry name" value="SIS_2"/>
    <property type="match status" value="1"/>
</dbReference>
<feature type="binding site" evidence="9">
    <location>
        <position position="63"/>
    </location>
    <ligand>
        <name>substrate</name>
    </ligand>
</feature>
<feature type="binding site" evidence="9">
    <location>
        <position position="63"/>
    </location>
    <ligand>
        <name>Zn(2+)</name>
        <dbReference type="ChEBI" id="CHEBI:29105"/>
    </ligand>
</feature>
<dbReference type="PROSITE" id="PS51464">
    <property type="entry name" value="SIS"/>
    <property type="match status" value="1"/>
</dbReference>
<dbReference type="HAMAP" id="MF_00067">
    <property type="entry name" value="GmhA"/>
    <property type="match status" value="1"/>
</dbReference>
<dbReference type="Gene3D" id="3.40.50.10490">
    <property type="entry name" value="Glucose-6-phosphate isomerase like protein, domain 1"/>
    <property type="match status" value="1"/>
</dbReference>
<evidence type="ECO:0000256" key="8">
    <source>
        <dbReference type="ARBA" id="ARBA00023277"/>
    </source>
</evidence>
<keyword evidence="6 9" id="KW-0862">Zinc</keyword>
<dbReference type="EMBL" id="CP009498">
    <property type="protein sequence ID" value="AKL98540.1"/>
    <property type="molecule type" value="Genomic_DNA"/>
</dbReference>
<gene>
    <name evidence="9 11" type="primary">gmhA</name>
    <name evidence="11" type="ORF">Epro_1161</name>
</gene>
<dbReference type="GO" id="GO:2001061">
    <property type="term" value="P:D-glycero-D-manno-heptose 7-phosphate biosynthetic process"/>
    <property type="evidence" value="ECO:0007669"/>
    <property type="project" value="UniProtKB-UniPathway"/>
</dbReference>
<feature type="binding site" evidence="9">
    <location>
        <position position="178"/>
    </location>
    <ligand>
        <name>Zn(2+)</name>
        <dbReference type="ChEBI" id="CHEBI:29105"/>
    </ligand>
</feature>
<dbReference type="SUPFAM" id="SSF53697">
    <property type="entry name" value="SIS domain"/>
    <property type="match status" value="1"/>
</dbReference>
<evidence type="ECO:0000313" key="11">
    <source>
        <dbReference type="EMBL" id="AKL98540.1"/>
    </source>
</evidence>
<dbReference type="GO" id="GO:0005975">
    <property type="term" value="P:carbohydrate metabolic process"/>
    <property type="evidence" value="ECO:0007669"/>
    <property type="project" value="UniProtKB-UniRule"/>
</dbReference>
<evidence type="ECO:0000256" key="9">
    <source>
        <dbReference type="HAMAP-Rule" id="MF_00067"/>
    </source>
</evidence>
<comment type="pathway">
    <text evidence="9">Carbohydrate biosynthesis; D-glycero-D-manno-heptose 7-phosphate biosynthesis; D-glycero-alpha-D-manno-heptose 7-phosphate and D-glycero-beta-D-manno-heptose 7-phosphate from sedoheptulose 7-phosphate: step 1/1.</text>
</comment>
<dbReference type="OrthoDB" id="9810929at2"/>
<dbReference type="KEGG" id="epo:Epro_1161"/>
<dbReference type="GO" id="GO:0005737">
    <property type="term" value="C:cytoplasm"/>
    <property type="evidence" value="ECO:0007669"/>
    <property type="project" value="UniProtKB-SubCell"/>
</dbReference>
<dbReference type="EC" id="5.3.1.28" evidence="9"/>
<dbReference type="RefSeq" id="WP_052571174.1">
    <property type="nucleotide sequence ID" value="NZ_CP009498.1"/>
</dbReference>
<dbReference type="InterPro" id="IPR035461">
    <property type="entry name" value="GmhA/DiaA"/>
</dbReference>
<keyword evidence="5 9" id="KW-0479">Metal-binding</keyword>
<keyword evidence="12" id="KW-1185">Reference proteome</keyword>
<feature type="domain" description="SIS" evidence="10">
    <location>
        <begin position="35"/>
        <end position="191"/>
    </location>
</feature>
<accession>A0A0G3WKY4</accession>
<comment type="miscellaneous">
    <text evidence="9">The reaction produces a racemic mixture of D-glycero-alpha-D-manno-heptose 7-phosphate and D-glycero-beta-D-manno-heptose 7-phosphate.</text>
</comment>
<feature type="binding site" evidence="9">
    <location>
        <begin position="118"/>
        <end position="120"/>
    </location>
    <ligand>
        <name>substrate</name>
    </ligand>
</feature>
<feature type="binding site" evidence="9">
    <location>
        <position position="59"/>
    </location>
    <ligand>
        <name>Zn(2+)</name>
        <dbReference type="ChEBI" id="CHEBI:29105"/>
    </ligand>
</feature>
<evidence type="ECO:0000256" key="7">
    <source>
        <dbReference type="ARBA" id="ARBA00023235"/>
    </source>
</evidence>
<evidence type="ECO:0000256" key="1">
    <source>
        <dbReference type="ARBA" id="ARBA00000348"/>
    </source>
</evidence>
<dbReference type="InterPro" id="IPR001347">
    <property type="entry name" value="SIS_dom"/>
</dbReference>
<proteinExistence type="inferred from homology"/>
<dbReference type="GO" id="GO:0008270">
    <property type="term" value="F:zinc ion binding"/>
    <property type="evidence" value="ECO:0007669"/>
    <property type="project" value="UniProtKB-UniRule"/>
</dbReference>
<dbReference type="CDD" id="cd05006">
    <property type="entry name" value="SIS_GmhA"/>
    <property type="match status" value="1"/>
</dbReference>
<feature type="binding site" evidence="9">
    <location>
        <begin position="50"/>
        <end position="52"/>
    </location>
    <ligand>
        <name>substrate</name>
    </ligand>
</feature>
<dbReference type="GO" id="GO:0097367">
    <property type="term" value="F:carbohydrate derivative binding"/>
    <property type="evidence" value="ECO:0007669"/>
    <property type="project" value="InterPro"/>
</dbReference>
<feature type="binding site" evidence="9">
    <location>
        <begin position="92"/>
        <end position="93"/>
    </location>
    <ligand>
        <name>substrate</name>
    </ligand>
</feature>
<comment type="catalytic activity">
    <reaction evidence="1 9">
        <text>2 D-sedoheptulose 7-phosphate = D-glycero-alpha-D-manno-heptose 7-phosphate + D-glycero-beta-D-manno-heptose 7-phosphate</text>
        <dbReference type="Rhea" id="RHEA:27489"/>
        <dbReference type="ChEBI" id="CHEBI:57483"/>
        <dbReference type="ChEBI" id="CHEBI:60203"/>
        <dbReference type="ChEBI" id="CHEBI:60204"/>
        <dbReference type="EC" id="5.3.1.28"/>
    </reaction>
</comment>
<dbReference type="GO" id="GO:0008968">
    <property type="term" value="F:D-sedoheptulose 7-phosphate isomerase activity"/>
    <property type="evidence" value="ECO:0007669"/>
    <property type="project" value="UniProtKB-UniRule"/>
</dbReference>
<dbReference type="UniPathway" id="UPA00041">
    <property type="reaction ID" value="UER00436"/>
</dbReference>
<evidence type="ECO:0000256" key="4">
    <source>
        <dbReference type="ARBA" id="ARBA00022490"/>
    </source>
</evidence>
<evidence type="ECO:0000259" key="10">
    <source>
        <dbReference type="PROSITE" id="PS51464"/>
    </source>
</evidence>
<reference evidence="11 12" key="1">
    <citation type="submission" date="2014-09" db="EMBL/GenBank/DDBJ databases">
        <title>Complete genome sequence of Endomicrobium proavitum.</title>
        <authorList>
            <person name="Zheng H."/>
        </authorList>
    </citation>
    <scope>NUCLEOTIDE SEQUENCE [LARGE SCALE GENOMIC DNA]</scope>
    <source>
        <strain evidence="11 12">Rsa215</strain>
    </source>
</reference>
<evidence type="ECO:0000256" key="5">
    <source>
        <dbReference type="ARBA" id="ARBA00022723"/>
    </source>
</evidence>
<comment type="similarity">
    <text evidence="3 9">Belongs to the SIS family. GmhA subfamily.</text>
</comment>
<feature type="binding site" evidence="9">
    <location>
        <position position="170"/>
    </location>
    <ligand>
        <name>substrate</name>
    </ligand>
</feature>
<dbReference type="InterPro" id="IPR004515">
    <property type="entry name" value="Phosphoheptose_Isoase"/>
</dbReference>
<sequence>MQETIKSLINESVEAKKALLSDQYLKTIEKISNTIIEAYGNGKKTLIAGNGGSASDALHFAAELVVRFEKNRAALPSIALSENISTITAAGNDFGYEQSFSRQVEAFAQKGDVFVAISTSGNSPNVLKAIEAAKKIGVTVIGFTNSDGGKMKDICDIIFRAPSKTTARAQECHILAIHIICKILEAQLFKD</sequence>
<comment type="function">
    <text evidence="9">Catalyzes the isomerization of sedoheptulose 7-phosphate in D-glycero-D-manno-heptose 7-phosphate.</text>
</comment>
<dbReference type="PANTHER" id="PTHR30390">
    <property type="entry name" value="SEDOHEPTULOSE 7-PHOSPHATE ISOMERASE / DNAA INITIATOR-ASSOCIATING FACTOR FOR REPLICATION INITIATION"/>
    <property type="match status" value="1"/>
</dbReference>
<dbReference type="InterPro" id="IPR050099">
    <property type="entry name" value="SIS_GmhA/DiaA_subfam"/>
</dbReference>
<dbReference type="Proteomes" id="UP000035337">
    <property type="component" value="Chromosome"/>
</dbReference>
<evidence type="ECO:0000256" key="3">
    <source>
        <dbReference type="ARBA" id="ARBA00009894"/>
    </source>
</evidence>
<protein>
    <recommendedName>
        <fullName evidence="9">Phosphoheptose isomerase</fullName>
        <ecNumber evidence="9">5.3.1.28</ecNumber>
    </recommendedName>
    <alternativeName>
        <fullName evidence="9">Sedoheptulose 7-phosphate isomerase</fullName>
    </alternativeName>
</protein>
<feature type="binding site" evidence="9">
    <location>
        <position position="170"/>
    </location>
    <ligand>
        <name>Zn(2+)</name>
        <dbReference type="ChEBI" id="CHEBI:29105"/>
    </ligand>
</feature>